<evidence type="ECO:0000256" key="1">
    <source>
        <dbReference type="SAM" id="MobiDB-lite"/>
    </source>
</evidence>
<evidence type="ECO:0000313" key="3">
    <source>
        <dbReference type="Proteomes" id="UP000054845"/>
    </source>
</evidence>
<name>A0A0P1B760_9BASI</name>
<sequence length="79" mass="8531">MLHNIQYTCSSSAWSGKASESSGPGWTSKLDQEKFSPPVSSESYGIEKPRSGYSCLSASLCRLCSFARRTLGSAFQAVE</sequence>
<evidence type="ECO:0000313" key="2">
    <source>
        <dbReference type="EMBL" id="CEH11718.1"/>
    </source>
</evidence>
<keyword evidence="3" id="KW-1185">Reference proteome</keyword>
<protein>
    <submittedName>
        <fullName evidence="2">Uncharacterized protein</fullName>
    </submittedName>
</protein>
<proteinExistence type="predicted"/>
<organism evidence="2 3">
    <name type="scientific">Ceraceosorus bombacis</name>
    <dbReference type="NCBI Taxonomy" id="401625"/>
    <lineage>
        <taxon>Eukaryota</taxon>
        <taxon>Fungi</taxon>
        <taxon>Dikarya</taxon>
        <taxon>Basidiomycota</taxon>
        <taxon>Ustilaginomycotina</taxon>
        <taxon>Exobasidiomycetes</taxon>
        <taxon>Ceraceosorales</taxon>
        <taxon>Ceraceosoraceae</taxon>
        <taxon>Ceraceosorus</taxon>
    </lineage>
</organism>
<feature type="compositionally biased region" description="Low complexity" evidence="1">
    <location>
        <begin position="10"/>
        <end position="23"/>
    </location>
</feature>
<accession>A0A0P1B760</accession>
<reference evidence="2 3" key="1">
    <citation type="submission" date="2014-09" db="EMBL/GenBank/DDBJ databases">
        <authorList>
            <person name="Magalhaes I.L.F."/>
            <person name="Oliveira U."/>
            <person name="Santos F.R."/>
            <person name="Vidigal T.H.D.A."/>
            <person name="Brescovit A.D."/>
            <person name="Santos A.J."/>
        </authorList>
    </citation>
    <scope>NUCLEOTIDE SEQUENCE [LARGE SCALE GENOMIC DNA]</scope>
</reference>
<dbReference type="AlphaFoldDB" id="A0A0P1B760"/>
<dbReference type="Proteomes" id="UP000054845">
    <property type="component" value="Unassembled WGS sequence"/>
</dbReference>
<dbReference type="EMBL" id="CCYA01000065">
    <property type="protein sequence ID" value="CEH11718.1"/>
    <property type="molecule type" value="Genomic_DNA"/>
</dbReference>
<feature type="region of interest" description="Disordered" evidence="1">
    <location>
        <begin position="1"/>
        <end position="48"/>
    </location>
</feature>